<evidence type="ECO:0000313" key="3">
    <source>
        <dbReference type="EMBL" id="THE64740.1"/>
    </source>
</evidence>
<feature type="transmembrane region" description="Helical" evidence="1">
    <location>
        <begin position="42"/>
        <end position="63"/>
    </location>
</feature>
<dbReference type="Pfam" id="PF25913">
    <property type="entry name" value="DUF7965"/>
    <property type="match status" value="1"/>
</dbReference>
<keyword evidence="1" id="KW-1133">Transmembrane helix</keyword>
<feature type="transmembrane region" description="Helical" evidence="1">
    <location>
        <begin position="75"/>
        <end position="102"/>
    </location>
</feature>
<feature type="transmembrane region" description="Helical" evidence="1">
    <location>
        <begin position="114"/>
        <end position="138"/>
    </location>
</feature>
<evidence type="ECO:0000256" key="1">
    <source>
        <dbReference type="SAM" id="Phobius"/>
    </source>
</evidence>
<reference evidence="3 4" key="1">
    <citation type="submission" date="2018-10" db="EMBL/GenBank/DDBJ databases">
        <title>Natronolimnobius sp. XQ-INN 246 isolated from Inner Mongolia Autonomous Region of China.</title>
        <authorList>
            <person name="Xue Q."/>
        </authorList>
    </citation>
    <scope>NUCLEOTIDE SEQUENCE [LARGE SCALE GENOMIC DNA]</scope>
    <source>
        <strain evidence="3 4">XQ-INN 246</strain>
    </source>
</reference>
<sequence>MVDRRLETIAVGTATLVICVVGLSLGGHVTGQLATTLQELGTIPSAVLFGYLWLLVVVVASQFRVLDPATKRPVVALGDAAGAGIVISIIYLTVVLVIGFVAPVSAVLDPATLPVFRAALAGIGIGAVLGVLFGLFFVGCKWIATTLVVRTTQ</sequence>
<name>A0A4S3TMA3_9EURY</name>
<keyword evidence="1" id="KW-0812">Transmembrane</keyword>
<dbReference type="InterPro" id="IPR058271">
    <property type="entry name" value="DUF7965"/>
</dbReference>
<proteinExistence type="predicted"/>
<organism evidence="3 4">
    <name type="scientific">Salinadaptatus halalkaliphilus</name>
    <dbReference type="NCBI Taxonomy" id="2419781"/>
    <lineage>
        <taxon>Archaea</taxon>
        <taxon>Methanobacteriati</taxon>
        <taxon>Methanobacteriota</taxon>
        <taxon>Stenosarchaea group</taxon>
        <taxon>Halobacteria</taxon>
        <taxon>Halobacteriales</taxon>
        <taxon>Natrialbaceae</taxon>
        <taxon>Salinadaptatus</taxon>
    </lineage>
</organism>
<dbReference type="RefSeq" id="WP_141464850.1">
    <property type="nucleotide sequence ID" value="NZ_RBZW01000027.1"/>
</dbReference>
<dbReference type="AlphaFoldDB" id="A0A4S3TMA3"/>
<feature type="domain" description="DUF7965" evidence="2">
    <location>
        <begin position="5"/>
        <end position="152"/>
    </location>
</feature>
<keyword evidence="1" id="KW-0472">Membrane</keyword>
<dbReference type="Proteomes" id="UP000318864">
    <property type="component" value="Unassembled WGS sequence"/>
</dbReference>
<comment type="caution">
    <text evidence="3">The sequence shown here is derived from an EMBL/GenBank/DDBJ whole genome shotgun (WGS) entry which is preliminary data.</text>
</comment>
<evidence type="ECO:0000259" key="2">
    <source>
        <dbReference type="Pfam" id="PF25913"/>
    </source>
</evidence>
<accession>A0A4S3TMA3</accession>
<dbReference type="OrthoDB" id="386937at2157"/>
<evidence type="ECO:0000313" key="4">
    <source>
        <dbReference type="Proteomes" id="UP000318864"/>
    </source>
</evidence>
<protein>
    <recommendedName>
        <fullName evidence="2">DUF7965 domain-containing protein</fullName>
    </recommendedName>
</protein>
<gene>
    <name evidence="3" type="ORF">D8Y22_11565</name>
</gene>
<dbReference type="EMBL" id="RBZW01000027">
    <property type="protein sequence ID" value="THE64740.1"/>
    <property type="molecule type" value="Genomic_DNA"/>
</dbReference>
<keyword evidence="4" id="KW-1185">Reference proteome</keyword>